<keyword evidence="4 5" id="KW-0406">Ion transport</keyword>
<keyword evidence="8" id="KW-1185">Reference proteome</keyword>
<organism evidence="7 8">
    <name type="scientific">Malassezia furfur</name>
    <name type="common">Pityriasis versicolor infection agent</name>
    <name type="synonym">Pityrosporum furfur</name>
    <dbReference type="NCBI Taxonomy" id="55194"/>
    <lineage>
        <taxon>Eukaryota</taxon>
        <taxon>Fungi</taxon>
        <taxon>Dikarya</taxon>
        <taxon>Basidiomycota</taxon>
        <taxon>Ustilaginomycotina</taxon>
        <taxon>Malasseziomycetes</taxon>
        <taxon>Malasseziales</taxon>
        <taxon>Malasseziaceae</taxon>
        <taxon>Malassezia</taxon>
    </lineage>
</organism>
<evidence type="ECO:0000256" key="4">
    <source>
        <dbReference type="ARBA" id="ARBA00023065"/>
    </source>
</evidence>
<dbReference type="Gene3D" id="1.20.5.2950">
    <property type="match status" value="1"/>
</dbReference>
<keyword evidence="3 5" id="KW-0375">Hydrogen ion transport</keyword>
<comment type="similarity">
    <text evidence="1 5">Belongs to the V-ATPase G subunit family.</text>
</comment>
<sequence>MVAQKSQGIQTLLEAEKEASKIVEKARAYRTQKLKDAQSEAEKDIAALKQKNDAAIAEFQKKFEGSQTKEQGTLDKNTQQQLDDIKRAFDSKTDKLVAKLLDRVASVDPQPHRNLAKVSKA</sequence>
<dbReference type="GO" id="GO:0004806">
    <property type="term" value="F:triacylglycerol lipase activity"/>
    <property type="evidence" value="ECO:0007669"/>
    <property type="project" value="UniProtKB-EC"/>
</dbReference>
<reference evidence="7 8" key="1">
    <citation type="journal article" date="2020" name="Elife">
        <title>Loss of centromere function drives karyotype evolution in closely related Malassezia species.</title>
        <authorList>
            <person name="Sankaranarayanan S.R."/>
            <person name="Ianiri G."/>
            <person name="Coelho M.A."/>
            <person name="Reza M.H."/>
            <person name="Thimmappa B.C."/>
            <person name="Ganguly P."/>
            <person name="Vadnala R.N."/>
            <person name="Sun S."/>
            <person name="Siddharthan R."/>
            <person name="Tellgren-Roth C."/>
            <person name="Dawson T.L."/>
            <person name="Heitman J."/>
            <person name="Sanyal K."/>
        </authorList>
    </citation>
    <scope>NUCLEOTIDE SEQUENCE [LARGE SCALE GENOMIC DNA]</scope>
    <source>
        <strain evidence="7">CBS14141</strain>
    </source>
</reference>
<evidence type="ECO:0000313" key="7">
    <source>
        <dbReference type="EMBL" id="WFD46845.1"/>
    </source>
</evidence>
<protein>
    <recommendedName>
        <fullName evidence="5">V-type proton ATPase subunit G</fullName>
    </recommendedName>
</protein>
<dbReference type="Proteomes" id="UP000818624">
    <property type="component" value="Chromosome 1"/>
</dbReference>
<evidence type="ECO:0000313" key="8">
    <source>
        <dbReference type="Proteomes" id="UP000818624"/>
    </source>
</evidence>
<name>A0ABY8EQ28_MALFU</name>
<evidence type="ECO:0000256" key="2">
    <source>
        <dbReference type="ARBA" id="ARBA00022448"/>
    </source>
</evidence>
<dbReference type="Pfam" id="PF03179">
    <property type="entry name" value="V-ATPase_G"/>
    <property type="match status" value="1"/>
</dbReference>
<dbReference type="PANTHER" id="PTHR12713:SF11">
    <property type="entry name" value="V-TYPE PROTON ATPASE SUBUNIT G"/>
    <property type="match status" value="1"/>
</dbReference>
<feature type="coiled-coil region" evidence="6">
    <location>
        <begin position="12"/>
        <end position="58"/>
    </location>
</feature>
<gene>
    <name evidence="7" type="ORF">GLX27_001487</name>
</gene>
<evidence type="ECO:0000256" key="3">
    <source>
        <dbReference type="ARBA" id="ARBA00022781"/>
    </source>
</evidence>
<keyword evidence="2 5" id="KW-0813">Transport</keyword>
<dbReference type="NCBIfam" id="TIGR01147">
    <property type="entry name" value="V_ATP_synt_G"/>
    <property type="match status" value="1"/>
</dbReference>
<evidence type="ECO:0000256" key="5">
    <source>
        <dbReference type="RuleBase" id="RU364019"/>
    </source>
</evidence>
<proteinExistence type="inferred from homology"/>
<comment type="subunit">
    <text evidence="5">V-ATPase is a heteromultimeric enzyme made up of two complexes: the ATP-hydrolytic V1 complex and the proton translocation V0 complex.</text>
</comment>
<evidence type="ECO:0000256" key="6">
    <source>
        <dbReference type="SAM" id="Coils"/>
    </source>
</evidence>
<accession>A0ABY8EQ28</accession>
<keyword evidence="7" id="KW-0378">Hydrolase</keyword>
<dbReference type="InterPro" id="IPR005124">
    <property type="entry name" value="V-ATPase_G"/>
</dbReference>
<dbReference type="EMBL" id="CP046234">
    <property type="protein sequence ID" value="WFD46845.1"/>
    <property type="molecule type" value="Genomic_DNA"/>
</dbReference>
<evidence type="ECO:0000256" key="1">
    <source>
        <dbReference type="ARBA" id="ARBA00010066"/>
    </source>
</evidence>
<comment type="function">
    <text evidence="5">Subunit of the V1 complex of vacuolar(H+)-ATPase (V-ATPase), a multisubunit enzyme composed of a peripheral complex (V1) that hydrolyzes ATP and a membrane integral complex (V0) that translocates protons. V-ATPase is responsible for acidifying and maintaining the pH of intracellular compartments and in some cell types, is targeted to the plasma membrane, where it is responsible for acidifying the extracellular environment.</text>
</comment>
<dbReference type="PANTHER" id="PTHR12713">
    <property type="entry name" value="VACUOLAR ATP SYNTHASE SUBUNIT G"/>
    <property type="match status" value="1"/>
</dbReference>
<keyword evidence="6" id="KW-0175">Coiled coil</keyword>